<dbReference type="PANTHER" id="PTHR11533:SF174">
    <property type="entry name" value="PUROMYCIN-SENSITIVE AMINOPEPTIDASE-RELATED"/>
    <property type="match status" value="1"/>
</dbReference>
<dbReference type="InterPro" id="IPR050344">
    <property type="entry name" value="Peptidase_M1_aminopeptidases"/>
</dbReference>
<accession>A0A7N2KR15</accession>
<evidence type="ECO:0000313" key="3">
    <source>
        <dbReference type="EnsemblPlants" id="QL02p000561:mrna"/>
    </source>
</evidence>
<feature type="region of interest" description="Disordered" evidence="1">
    <location>
        <begin position="1"/>
        <end position="122"/>
    </location>
</feature>
<dbReference type="SUPFAM" id="SSF63737">
    <property type="entry name" value="Leukotriene A4 hydrolase N-terminal domain"/>
    <property type="match status" value="1"/>
</dbReference>
<organism evidence="3 4">
    <name type="scientific">Quercus lobata</name>
    <name type="common">Valley oak</name>
    <dbReference type="NCBI Taxonomy" id="97700"/>
    <lineage>
        <taxon>Eukaryota</taxon>
        <taxon>Viridiplantae</taxon>
        <taxon>Streptophyta</taxon>
        <taxon>Embryophyta</taxon>
        <taxon>Tracheophyta</taxon>
        <taxon>Spermatophyta</taxon>
        <taxon>Magnoliopsida</taxon>
        <taxon>eudicotyledons</taxon>
        <taxon>Gunneridae</taxon>
        <taxon>Pentapetalae</taxon>
        <taxon>rosids</taxon>
        <taxon>fabids</taxon>
        <taxon>Fagales</taxon>
        <taxon>Fagaceae</taxon>
        <taxon>Quercus</taxon>
    </lineage>
</organism>
<protein>
    <recommendedName>
        <fullName evidence="2">Aminopeptidase N-like N-terminal domain-containing protein</fullName>
    </recommendedName>
</protein>
<dbReference type="AlphaFoldDB" id="A0A7N2KR15"/>
<feature type="domain" description="Aminopeptidase N-like N-terminal" evidence="2">
    <location>
        <begin position="143"/>
        <end position="254"/>
    </location>
</feature>
<dbReference type="GO" id="GO:0005737">
    <property type="term" value="C:cytoplasm"/>
    <property type="evidence" value="ECO:0007669"/>
    <property type="project" value="TreeGrafter"/>
</dbReference>
<sequence>MAATELIIKDREREQENARRRREEEEENARRKREEENTSRKREEEDAKKKKDEEDAKRKKREEEAKKQKEEDAKKKKEEEDAKRKKEEEDAKKKKEDEDAKRKKEEEDAERKEEEEDAKAKFESHKKMMVQLKGQPRLPKFAVPKRYDIWLKPNLSTCKFTGSIAIELNIVADSSFIVLNVAKLSIDTASLSFTYHLATANSSNSNQPLYVDVVEEDEILVLDFADTLPIRIGLLTITFKGTLNDKMKGFYTSKE</sequence>
<dbReference type="GO" id="GO:0006508">
    <property type="term" value="P:proteolysis"/>
    <property type="evidence" value="ECO:0007669"/>
    <property type="project" value="TreeGrafter"/>
</dbReference>
<reference evidence="4" key="1">
    <citation type="journal article" date="2016" name="G3 (Bethesda)">
        <title>First Draft Assembly and Annotation of the Genome of a California Endemic Oak Quercus lobata Nee (Fagaceae).</title>
        <authorList>
            <person name="Sork V.L."/>
            <person name="Fitz-Gibbon S.T."/>
            <person name="Puiu D."/>
            <person name="Crepeau M."/>
            <person name="Gugger P.F."/>
            <person name="Sherman R."/>
            <person name="Stevens K."/>
            <person name="Langley C.H."/>
            <person name="Pellegrini M."/>
            <person name="Salzberg S.L."/>
        </authorList>
    </citation>
    <scope>NUCLEOTIDE SEQUENCE [LARGE SCALE GENOMIC DNA]</scope>
    <source>
        <strain evidence="4">cv. SW786</strain>
    </source>
</reference>
<dbReference type="GO" id="GO:0008270">
    <property type="term" value="F:zinc ion binding"/>
    <property type="evidence" value="ECO:0007669"/>
    <property type="project" value="TreeGrafter"/>
</dbReference>
<dbReference type="InterPro" id="IPR045357">
    <property type="entry name" value="Aminopeptidase_N-like_N"/>
</dbReference>
<dbReference type="Pfam" id="PF17900">
    <property type="entry name" value="Peptidase_M1_N"/>
    <property type="match status" value="1"/>
</dbReference>
<feature type="compositionally biased region" description="Basic and acidic residues" evidence="1">
    <location>
        <begin position="7"/>
        <end position="122"/>
    </location>
</feature>
<proteinExistence type="predicted"/>
<name>A0A7N2KR15_QUELO</name>
<dbReference type="InParanoid" id="A0A7N2KR15"/>
<dbReference type="GO" id="GO:0016020">
    <property type="term" value="C:membrane"/>
    <property type="evidence" value="ECO:0007669"/>
    <property type="project" value="TreeGrafter"/>
</dbReference>
<dbReference type="GO" id="GO:0043171">
    <property type="term" value="P:peptide catabolic process"/>
    <property type="evidence" value="ECO:0007669"/>
    <property type="project" value="TreeGrafter"/>
</dbReference>
<evidence type="ECO:0000256" key="1">
    <source>
        <dbReference type="SAM" id="MobiDB-lite"/>
    </source>
</evidence>
<dbReference type="EnsemblPlants" id="QL02p000561:mrna">
    <property type="protein sequence ID" value="QL02p000561:mrna"/>
    <property type="gene ID" value="QL02p000561"/>
</dbReference>
<dbReference type="Proteomes" id="UP000594261">
    <property type="component" value="Chromosome 2"/>
</dbReference>
<dbReference type="Gramene" id="QL02p000561:mrna">
    <property type="protein sequence ID" value="QL02p000561:mrna"/>
    <property type="gene ID" value="QL02p000561"/>
</dbReference>
<dbReference type="GO" id="GO:0042277">
    <property type="term" value="F:peptide binding"/>
    <property type="evidence" value="ECO:0007669"/>
    <property type="project" value="TreeGrafter"/>
</dbReference>
<keyword evidence="4" id="KW-1185">Reference proteome</keyword>
<evidence type="ECO:0000259" key="2">
    <source>
        <dbReference type="Pfam" id="PF17900"/>
    </source>
</evidence>
<reference evidence="3" key="2">
    <citation type="submission" date="2021-01" db="UniProtKB">
        <authorList>
            <consortium name="EnsemblPlants"/>
        </authorList>
    </citation>
    <scope>IDENTIFICATION</scope>
</reference>
<dbReference type="Gene3D" id="2.60.40.1730">
    <property type="entry name" value="tricorn interacting facor f3 domain"/>
    <property type="match status" value="1"/>
</dbReference>
<evidence type="ECO:0000313" key="4">
    <source>
        <dbReference type="Proteomes" id="UP000594261"/>
    </source>
</evidence>
<dbReference type="GO" id="GO:0070006">
    <property type="term" value="F:metalloaminopeptidase activity"/>
    <property type="evidence" value="ECO:0007669"/>
    <property type="project" value="TreeGrafter"/>
</dbReference>
<dbReference type="PANTHER" id="PTHR11533">
    <property type="entry name" value="PROTEASE M1 ZINC METALLOPROTEASE"/>
    <property type="match status" value="1"/>
</dbReference>
<dbReference type="InterPro" id="IPR042097">
    <property type="entry name" value="Aminopeptidase_N-like_N_sf"/>
</dbReference>
<dbReference type="GO" id="GO:0005615">
    <property type="term" value="C:extracellular space"/>
    <property type="evidence" value="ECO:0007669"/>
    <property type="project" value="TreeGrafter"/>
</dbReference>